<protein>
    <submittedName>
        <fullName evidence="1">Uncharacterized protein</fullName>
    </submittedName>
</protein>
<accession>A0A0C3FAM4</accession>
<gene>
    <name evidence="1" type="ORF">PILCRDRAFT_636182</name>
</gene>
<dbReference type="EMBL" id="KN833030">
    <property type="protein sequence ID" value="KIM76954.1"/>
    <property type="molecule type" value="Genomic_DNA"/>
</dbReference>
<reference evidence="2" key="2">
    <citation type="submission" date="2015-01" db="EMBL/GenBank/DDBJ databases">
        <title>Evolutionary Origins and Diversification of the Mycorrhizal Mutualists.</title>
        <authorList>
            <consortium name="DOE Joint Genome Institute"/>
            <consortium name="Mycorrhizal Genomics Consortium"/>
            <person name="Kohler A."/>
            <person name="Kuo A."/>
            <person name="Nagy L.G."/>
            <person name="Floudas D."/>
            <person name="Copeland A."/>
            <person name="Barry K.W."/>
            <person name="Cichocki N."/>
            <person name="Veneault-Fourrey C."/>
            <person name="LaButti K."/>
            <person name="Lindquist E.A."/>
            <person name="Lipzen A."/>
            <person name="Lundell T."/>
            <person name="Morin E."/>
            <person name="Murat C."/>
            <person name="Riley R."/>
            <person name="Ohm R."/>
            <person name="Sun H."/>
            <person name="Tunlid A."/>
            <person name="Henrissat B."/>
            <person name="Grigoriev I.V."/>
            <person name="Hibbett D.S."/>
            <person name="Martin F."/>
        </authorList>
    </citation>
    <scope>NUCLEOTIDE SEQUENCE [LARGE SCALE GENOMIC DNA]</scope>
    <source>
        <strain evidence="2">F 1598</strain>
    </source>
</reference>
<dbReference type="AlphaFoldDB" id="A0A0C3FAM4"/>
<evidence type="ECO:0000313" key="2">
    <source>
        <dbReference type="Proteomes" id="UP000054166"/>
    </source>
</evidence>
<reference evidence="1 2" key="1">
    <citation type="submission" date="2014-04" db="EMBL/GenBank/DDBJ databases">
        <authorList>
            <consortium name="DOE Joint Genome Institute"/>
            <person name="Kuo A."/>
            <person name="Tarkka M."/>
            <person name="Buscot F."/>
            <person name="Kohler A."/>
            <person name="Nagy L.G."/>
            <person name="Floudas D."/>
            <person name="Copeland A."/>
            <person name="Barry K.W."/>
            <person name="Cichocki N."/>
            <person name="Veneault-Fourrey C."/>
            <person name="LaButti K."/>
            <person name="Lindquist E.A."/>
            <person name="Lipzen A."/>
            <person name="Lundell T."/>
            <person name="Morin E."/>
            <person name="Murat C."/>
            <person name="Sun H."/>
            <person name="Tunlid A."/>
            <person name="Henrissat B."/>
            <person name="Grigoriev I.V."/>
            <person name="Hibbett D.S."/>
            <person name="Martin F."/>
            <person name="Nordberg H.P."/>
            <person name="Cantor M.N."/>
            <person name="Hua S.X."/>
        </authorList>
    </citation>
    <scope>NUCLEOTIDE SEQUENCE [LARGE SCALE GENOMIC DNA]</scope>
    <source>
        <strain evidence="1 2">F 1598</strain>
    </source>
</reference>
<evidence type="ECO:0000313" key="1">
    <source>
        <dbReference type="EMBL" id="KIM76954.1"/>
    </source>
</evidence>
<keyword evidence="2" id="KW-1185">Reference proteome</keyword>
<sequence length="120" mass="14458">MYERCIANGHGRRFHFGKDWATRDLLFDGQLHPHSTHQIHRRRNRSRGESDFIRANPLEAHKFIKFSPYATTIHEQHCEFTFTFGRYTLACRIWPFTLGRRWESRLLILGGYRSWWGSSY</sequence>
<organism evidence="1 2">
    <name type="scientific">Piloderma croceum (strain F 1598)</name>
    <dbReference type="NCBI Taxonomy" id="765440"/>
    <lineage>
        <taxon>Eukaryota</taxon>
        <taxon>Fungi</taxon>
        <taxon>Dikarya</taxon>
        <taxon>Basidiomycota</taxon>
        <taxon>Agaricomycotina</taxon>
        <taxon>Agaricomycetes</taxon>
        <taxon>Agaricomycetidae</taxon>
        <taxon>Atheliales</taxon>
        <taxon>Atheliaceae</taxon>
        <taxon>Piloderma</taxon>
    </lineage>
</organism>
<dbReference type="InParanoid" id="A0A0C3FAM4"/>
<proteinExistence type="predicted"/>
<dbReference type="Proteomes" id="UP000054166">
    <property type="component" value="Unassembled WGS sequence"/>
</dbReference>
<name>A0A0C3FAM4_PILCF</name>
<dbReference type="HOGENOM" id="CLU_2050509_0_0_1"/>